<proteinExistence type="predicted"/>
<dbReference type="Proteomes" id="UP000263596">
    <property type="component" value="Unassembled WGS sequence"/>
</dbReference>
<protein>
    <submittedName>
        <fullName evidence="1">Uncharacterized protein</fullName>
    </submittedName>
</protein>
<accession>A0A2N6VFM0</accession>
<sequence length="65" mass="7393">MMRANTHSGGNLNTRKSPARVKCDVKSRCGTHEYSPDKGLFYPLRNGNERRLCSLQPYGARLHVF</sequence>
<name>A0A2N6VFM0_9GAMM</name>
<evidence type="ECO:0000313" key="1">
    <source>
        <dbReference type="EMBL" id="HCK28885.1"/>
    </source>
</evidence>
<dbReference type="AlphaFoldDB" id="A0A2N6VFM0"/>
<organism evidence="1 2">
    <name type="scientific">Acinetobacter ursingii</name>
    <dbReference type="NCBI Taxonomy" id="108980"/>
    <lineage>
        <taxon>Bacteria</taxon>
        <taxon>Pseudomonadati</taxon>
        <taxon>Pseudomonadota</taxon>
        <taxon>Gammaproteobacteria</taxon>
        <taxon>Moraxellales</taxon>
        <taxon>Moraxellaceae</taxon>
        <taxon>Acinetobacter</taxon>
    </lineage>
</organism>
<evidence type="ECO:0000313" key="2">
    <source>
        <dbReference type="Proteomes" id="UP000263596"/>
    </source>
</evidence>
<dbReference type="EMBL" id="DPVE01000016">
    <property type="protein sequence ID" value="HCK28885.1"/>
    <property type="molecule type" value="Genomic_DNA"/>
</dbReference>
<comment type="caution">
    <text evidence="1">The sequence shown here is derived from an EMBL/GenBank/DDBJ whole genome shotgun (WGS) entry which is preliminary data.</text>
</comment>
<reference evidence="1 2" key="1">
    <citation type="journal article" date="2018" name="Nat. Biotechnol.">
        <title>A standardized bacterial taxonomy based on genome phylogeny substantially revises the tree of life.</title>
        <authorList>
            <person name="Parks D.H."/>
            <person name="Chuvochina M."/>
            <person name="Waite D.W."/>
            <person name="Rinke C."/>
            <person name="Skarshewski A."/>
            <person name="Chaumeil P.A."/>
            <person name="Hugenholtz P."/>
        </authorList>
    </citation>
    <scope>NUCLEOTIDE SEQUENCE [LARGE SCALE GENOMIC DNA]</scope>
    <source>
        <strain evidence="1">UBA9669</strain>
    </source>
</reference>
<gene>
    <name evidence="1" type="ORF">DHW29_00810</name>
</gene>